<dbReference type="SUPFAM" id="SSF89372">
    <property type="entry name" value="Fucose-specific lectin"/>
    <property type="match status" value="1"/>
</dbReference>
<dbReference type="EMBL" id="VSZQ01000231">
    <property type="protein sequence ID" value="TYR51640.1"/>
    <property type="molecule type" value="Genomic_DNA"/>
</dbReference>
<keyword evidence="3" id="KW-1185">Reference proteome</keyword>
<comment type="caution">
    <text evidence="2">The sequence shown here is derived from an EMBL/GenBank/DDBJ whole genome shotgun (WGS) entry which is preliminary data.</text>
</comment>
<dbReference type="RefSeq" id="WP_148904510.1">
    <property type="nucleotide sequence ID" value="NZ_VSZQ01000231.1"/>
</dbReference>
<dbReference type="AlphaFoldDB" id="A0A5D4IJV9"/>
<reference evidence="2 3" key="1">
    <citation type="submission" date="2019-08" db="EMBL/GenBank/DDBJ databases">
        <title>Draft genome for granaticin producer strain Streptomyces parvus C05.</title>
        <authorList>
            <person name="Gonzalez-Pimentel J.L."/>
        </authorList>
    </citation>
    <scope>NUCLEOTIDE SEQUENCE [LARGE SCALE GENOMIC DNA]</scope>
    <source>
        <strain evidence="2 3">C05</strain>
    </source>
</reference>
<evidence type="ECO:0008006" key="4">
    <source>
        <dbReference type="Google" id="ProtNLM"/>
    </source>
</evidence>
<protein>
    <recommendedName>
        <fullName evidence="4">PQQ-binding-like beta-propeller repeat protein</fullName>
    </recommendedName>
</protein>
<gene>
    <name evidence="2" type="ORF">FY004_31060</name>
</gene>
<name>A0A5D4IJV9_9ACTN</name>
<evidence type="ECO:0000256" key="1">
    <source>
        <dbReference type="SAM" id="MobiDB-lite"/>
    </source>
</evidence>
<feature type="region of interest" description="Disordered" evidence="1">
    <location>
        <begin position="1"/>
        <end position="32"/>
    </location>
</feature>
<dbReference type="Proteomes" id="UP000323242">
    <property type="component" value="Unassembled WGS sequence"/>
</dbReference>
<evidence type="ECO:0000313" key="2">
    <source>
        <dbReference type="EMBL" id="TYR51640.1"/>
    </source>
</evidence>
<accession>A0A5D4IJV9</accession>
<organism evidence="2 3">
    <name type="scientific">Streptomyces parvus</name>
    <dbReference type="NCBI Taxonomy" id="66428"/>
    <lineage>
        <taxon>Bacteria</taxon>
        <taxon>Bacillati</taxon>
        <taxon>Actinomycetota</taxon>
        <taxon>Actinomycetes</taxon>
        <taxon>Kitasatosporales</taxon>
        <taxon>Streptomycetaceae</taxon>
        <taxon>Streptomyces</taxon>
    </lineage>
</organism>
<proteinExistence type="predicted"/>
<sequence length="371" mass="38667">MGARSGRGAMRAERPGAAAPGEGVTPPRPAAGEGVRLLLGRDHRLTAIARTANGLLRWVQRRPDGPDWDGPELIATPPLTGLSVTQGADGFVHFAGRRVSGPGGAVAVVQAVQYQTGRPLTQWRSTGNPHKDPERARSVTDPGIAVSAAGLVHVFLVRAGGGVMMRQEAANGQWRSWHALKGQLAQGDLAAVASVSGRIELLVPDTRGRAMRWQQAEPDGEMVRCPNIPVAPGAGTLVGLETAPDRVTYYWADPATGGVLAHRPGEWVIPLGGGPVDGRIAALRVALDGYDCTVLAHRTVEGDVMLAACATENEAGGLWWAPTGERSAGPPALARDAYGRVVMATLGDEGGLRIAVQSGEPGLVMGPSLRV</sequence>
<evidence type="ECO:0000313" key="3">
    <source>
        <dbReference type="Proteomes" id="UP000323242"/>
    </source>
</evidence>